<sequence length="361" mass="40545">MITTKYFPVANMYKAIFLVALSGLLMSSCKNEATNFNTDVAVNVSVQEVDKKPIEQTLITTGSIKPELEIAVKTELAANYYLQKNPKTGQPYKMGDFVNKGQLIILLEDKEYSNNANIEGAELDMEISEMEYEKQQALYEKGGVTKRELVNSEKTLLTAKQTYENAELSIAKLSIRAPFSGIITDLPYYSPGIRIENGQEVLSMMNYSTMLMDLSMPENLMGQVQINQPANIMNYALPDDTLKGRITELSPAIDMEARTFKGRIRVVNKQELLKPGMFVKAEIVVEQRDSALVIPKDVVLTEGNRKMVFIAKNSAAEKRYIRTGIETLTEIEVTEGLKVNERLIVKGFETLKDRSKVKVVK</sequence>
<dbReference type="Proteomes" id="UP000679220">
    <property type="component" value="Unassembled WGS sequence"/>
</dbReference>
<dbReference type="InterPro" id="IPR058792">
    <property type="entry name" value="Beta-barrel_RND_2"/>
</dbReference>
<keyword evidence="6" id="KW-1185">Reference proteome</keyword>
<dbReference type="PANTHER" id="PTHR30469">
    <property type="entry name" value="MULTIDRUG RESISTANCE PROTEIN MDTA"/>
    <property type="match status" value="1"/>
</dbReference>
<dbReference type="InterPro" id="IPR006143">
    <property type="entry name" value="RND_pump_MFP"/>
</dbReference>
<name>A0A941F589_9BACT</name>
<evidence type="ECO:0000256" key="2">
    <source>
        <dbReference type="SAM" id="SignalP"/>
    </source>
</evidence>
<dbReference type="EMBL" id="JAGTAR010000016">
    <property type="protein sequence ID" value="MBR8536179.1"/>
    <property type="molecule type" value="Genomic_DNA"/>
</dbReference>
<evidence type="ECO:0000256" key="1">
    <source>
        <dbReference type="ARBA" id="ARBA00009477"/>
    </source>
</evidence>
<feature type="chain" id="PRO_5037187116" evidence="2">
    <location>
        <begin position="34"/>
        <end position="361"/>
    </location>
</feature>
<comment type="caution">
    <text evidence="5">The sequence shown here is derived from an EMBL/GenBank/DDBJ whole genome shotgun (WGS) entry which is preliminary data.</text>
</comment>
<dbReference type="RefSeq" id="WP_212190991.1">
    <property type="nucleotide sequence ID" value="NZ_JAGTAR010000016.1"/>
</dbReference>
<dbReference type="FunFam" id="2.40.30.170:FF:000010">
    <property type="entry name" value="Efflux RND transporter periplasmic adaptor subunit"/>
    <property type="match status" value="1"/>
</dbReference>
<evidence type="ECO:0000313" key="5">
    <source>
        <dbReference type="EMBL" id="MBR8536179.1"/>
    </source>
</evidence>
<feature type="signal peptide" evidence="2">
    <location>
        <begin position="1"/>
        <end position="33"/>
    </location>
</feature>
<dbReference type="SUPFAM" id="SSF111369">
    <property type="entry name" value="HlyD-like secretion proteins"/>
    <property type="match status" value="1"/>
</dbReference>
<feature type="domain" description="CusB-like beta-barrel" evidence="3">
    <location>
        <begin position="214"/>
        <end position="283"/>
    </location>
</feature>
<gene>
    <name evidence="5" type="ORF">KDU71_11475</name>
</gene>
<dbReference type="GO" id="GO:1990281">
    <property type="term" value="C:efflux pump complex"/>
    <property type="evidence" value="ECO:0007669"/>
    <property type="project" value="TreeGrafter"/>
</dbReference>
<dbReference type="NCBIfam" id="TIGR01730">
    <property type="entry name" value="RND_mfp"/>
    <property type="match status" value="1"/>
</dbReference>
<reference evidence="5" key="1">
    <citation type="journal article" date="2018" name="Int. J. Syst. Evol. Microbiol.">
        <title>Carboxylicivirga sediminis sp. nov., isolated from coastal sediment.</title>
        <authorList>
            <person name="Wang F.Q."/>
            <person name="Ren L.H."/>
            <person name="Zou R.J."/>
            <person name="Sun Y.Z."/>
            <person name="Liu X.J."/>
            <person name="Jiang F."/>
            <person name="Liu L.J."/>
        </authorList>
    </citation>
    <scope>NUCLEOTIDE SEQUENCE</scope>
    <source>
        <strain evidence="5">JR1</strain>
    </source>
</reference>
<evidence type="ECO:0000259" key="4">
    <source>
        <dbReference type="Pfam" id="PF25989"/>
    </source>
</evidence>
<dbReference type="AlphaFoldDB" id="A0A941F589"/>
<dbReference type="Pfam" id="PF25989">
    <property type="entry name" value="YknX_C"/>
    <property type="match status" value="1"/>
</dbReference>
<dbReference type="Gene3D" id="2.40.50.100">
    <property type="match status" value="1"/>
</dbReference>
<protein>
    <submittedName>
        <fullName evidence="5">Efflux RND transporter periplasmic adaptor subunit</fullName>
    </submittedName>
</protein>
<dbReference type="InterPro" id="IPR058637">
    <property type="entry name" value="YknX-like_C"/>
</dbReference>
<keyword evidence="2" id="KW-0732">Signal</keyword>
<organism evidence="5 6">
    <name type="scientific">Carboxylicivirga sediminis</name>
    <dbReference type="NCBI Taxonomy" id="2006564"/>
    <lineage>
        <taxon>Bacteria</taxon>
        <taxon>Pseudomonadati</taxon>
        <taxon>Bacteroidota</taxon>
        <taxon>Bacteroidia</taxon>
        <taxon>Marinilabiliales</taxon>
        <taxon>Marinilabiliaceae</taxon>
        <taxon>Carboxylicivirga</taxon>
    </lineage>
</organism>
<dbReference type="GO" id="GO:0015562">
    <property type="term" value="F:efflux transmembrane transporter activity"/>
    <property type="evidence" value="ECO:0007669"/>
    <property type="project" value="TreeGrafter"/>
</dbReference>
<evidence type="ECO:0000313" key="6">
    <source>
        <dbReference type="Proteomes" id="UP000679220"/>
    </source>
</evidence>
<dbReference type="PROSITE" id="PS51257">
    <property type="entry name" value="PROKAR_LIPOPROTEIN"/>
    <property type="match status" value="1"/>
</dbReference>
<dbReference type="Gene3D" id="2.40.30.170">
    <property type="match status" value="1"/>
</dbReference>
<comment type="similarity">
    <text evidence="1">Belongs to the membrane fusion protein (MFP) (TC 8.A.1) family.</text>
</comment>
<accession>A0A941F589</accession>
<reference evidence="5" key="2">
    <citation type="submission" date="2021-04" db="EMBL/GenBank/DDBJ databases">
        <authorList>
            <person name="Zhang T."/>
            <person name="Zhang Y."/>
            <person name="Lu D."/>
            <person name="Zuo D."/>
            <person name="Du Z."/>
        </authorList>
    </citation>
    <scope>NUCLEOTIDE SEQUENCE</scope>
    <source>
        <strain evidence="5">JR1</strain>
    </source>
</reference>
<dbReference type="Pfam" id="PF25954">
    <property type="entry name" value="Beta-barrel_RND_2"/>
    <property type="match status" value="1"/>
</dbReference>
<dbReference type="Gene3D" id="2.40.420.20">
    <property type="match status" value="1"/>
</dbReference>
<proteinExistence type="inferred from homology"/>
<feature type="domain" description="YknX-like C-terminal permuted SH3-like" evidence="4">
    <location>
        <begin position="291"/>
        <end position="359"/>
    </location>
</feature>
<dbReference type="Gene3D" id="1.10.287.470">
    <property type="entry name" value="Helix hairpin bin"/>
    <property type="match status" value="1"/>
</dbReference>
<evidence type="ECO:0000259" key="3">
    <source>
        <dbReference type="Pfam" id="PF25954"/>
    </source>
</evidence>